<dbReference type="InterPro" id="IPR029063">
    <property type="entry name" value="SAM-dependent_MTases_sf"/>
</dbReference>
<dbReference type="Pfam" id="PF05175">
    <property type="entry name" value="MTS"/>
    <property type="match status" value="1"/>
</dbReference>
<reference evidence="8 9" key="1">
    <citation type="submission" date="2020-08" db="EMBL/GenBank/DDBJ databases">
        <title>Genome public.</title>
        <authorList>
            <person name="Liu C."/>
            <person name="Sun Q."/>
        </authorList>
    </citation>
    <scope>NUCLEOTIDE SEQUENCE [LARGE SCALE GENOMIC DNA]</scope>
    <source>
        <strain evidence="8 9">NSJ-36</strain>
    </source>
</reference>
<keyword evidence="9" id="KW-1185">Reference proteome</keyword>
<dbReference type="GO" id="GO:0102559">
    <property type="term" value="F:peptide chain release factor N(5)-glutamine methyltransferase activity"/>
    <property type="evidence" value="ECO:0007669"/>
    <property type="project" value="UniProtKB-EC"/>
</dbReference>
<evidence type="ECO:0000256" key="4">
    <source>
        <dbReference type="ARBA" id="ARBA00048391"/>
    </source>
</evidence>
<dbReference type="Proteomes" id="UP000647235">
    <property type="component" value="Unassembled WGS sequence"/>
</dbReference>
<evidence type="ECO:0000259" key="7">
    <source>
        <dbReference type="Pfam" id="PF17827"/>
    </source>
</evidence>
<comment type="caution">
    <text evidence="5">Lacks conserved residue(s) required for the propagation of feature annotation.</text>
</comment>
<keyword evidence="3 5" id="KW-0949">S-adenosyl-L-methionine</keyword>
<feature type="domain" description="Methyltransferase small" evidence="6">
    <location>
        <begin position="115"/>
        <end position="201"/>
    </location>
</feature>
<evidence type="ECO:0000313" key="9">
    <source>
        <dbReference type="Proteomes" id="UP000647235"/>
    </source>
</evidence>
<dbReference type="PANTHER" id="PTHR18895">
    <property type="entry name" value="HEMK METHYLTRANSFERASE"/>
    <property type="match status" value="1"/>
</dbReference>
<comment type="function">
    <text evidence="5">Methylates the class 1 translation termination release factors RF1/PrfA and RF2/PrfB on the glutamine residue of the universally conserved GGQ motif.</text>
</comment>
<dbReference type="GO" id="GO:0032259">
    <property type="term" value="P:methylation"/>
    <property type="evidence" value="ECO:0007669"/>
    <property type="project" value="UniProtKB-KW"/>
</dbReference>
<evidence type="ECO:0000256" key="3">
    <source>
        <dbReference type="ARBA" id="ARBA00022691"/>
    </source>
</evidence>
<proteinExistence type="inferred from homology"/>
<dbReference type="SUPFAM" id="SSF53335">
    <property type="entry name" value="S-adenosyl-L-methionine-dependent methyltransferases"/>
    <property type="match status" value="1"/>
</dbReference>
<protein>
    <recommendedName>
        <fullName evidence="5">Release factor glutamine methyltransferase</fullName>
        <shortName evidence="5">RF MTase</shortName>
        <ecNumber evidence="5">2.1.1.297</ecNumber>
    </recommendedName>
    <alternativeName>
        <fullName evidence="5">N5-glutamine methyltransferase PrmC</fullName>
    </alternativeName>
    <alternativeName>
        <fullName evidence="5">Protein-(glutamine-N5) MTase PrmC</fullName>
    </alternativeName>
    <alternativeName>
        <fullName evidence="5">Protein-glutamine N-methyltransferase PrmC</fullName>
    </alternativeName>
</protein>
<dbReference type="InterPro" id="IPR007848">
    <property type="entry name" value="Small_mtfrase_dom"/>
</dbReference>
<feature type="binding site" evidence="5">
    <location>
        <position position="195"/>
    </location>
    <ligand>
        <name>S-adenosyl-L-methionine</name>
        <dbReference type="ChEBI" id="CHEBI:59789"/>
    </ligand>
</feature>
<dbReference type="RefSeq" id="WP_021860806.1">
    <property type="nucleotide sequence ID" value="NZ_JACOOY010000008.1"/>
</dbReference>
<name>A0ABR7EW03_9FIRM</name>
<dbReference type="InterPro" id="IPR004556">
    <property type="entry name" value="HemK-like"/>
</dbReference>
<evidence type="ECO:0000259" key="6">
    <source>
        <dbReference type="Pfam" id="PF05175"/>
    </source>
</evidence>
<evidence type="ECO:0000256" key="2">
    <source>
        <dbReference type="ARBA" id="ARBA00022679"/>
    </source>
</evidence>
<evidence type="ECO:0000313" key="8">
    <source>
        <dbReference type="EMBL" id="MBC5665172.1"/>
    </source>
</evidence>
<feature type="binding site" evidence="5">
    <location>
        <position position="154"/>
    </location>
    <ligand>
        <name>S-adenosyl-L-methionine</name>
        <dbReference type="ChEBI" id="CHEBI:59789"/>
    </ligand>
</feature>
<dbReference type="NCBIfam" id="TIGR03534">
    <property type="entry name" value="RF_mod_PrmC"/>
    <property type="match status" value="1"/>
</dbReference>
<dbReference type="InterPro" id="IPR040758">
    <property type="entry name" value="PrmC_N"/>
</dbReference>
<dbReference type="CDD" id="cd02440">
    <property type="entry name" value="AdoMet_MTases"/>
    <property type="match status" value="1"/>
</dbReference>
<dbReference type="HAMAP" id="MF_02126">
    <property type="entry name" value="RF_methyltr_PrmC"/>
    <property type="match status" value="1"/>
</dbReference>
<gene>
    <name evidence="5 8" type="primary">prmC</name>
    <name evidence="8" type="ORF">H8S07_07750</name>
</gene>
<dbReference type="NCBIfam" id="TIGR00536">
    <property type="entry name" value="hemK_fam"/>
    <property type="match status" value="1"/>
</dbReference>
<dbReference type="InterPro" id="IPR019874">
    <property type="entry name" value="RF_methyltr_PrmC"/>
</dbReference>
<feature type="binding site" evidence="5">
    <location>
        <begin position="195"/>
        <end position="198"/>
    </location>
    <ligand>
        <name>substrate</name>
    </ligand>
</feature>
<accession>A0ABR7EW03</accession>
<organism evidence="8 9">
    <name type="scientific">Dorea hominis</name>
    <dbReference type="NCBI Taxonomy" id="2763040"/>
    <lineage>
        <taxon>Bacteria</taxon>
        <taxon>Bacillati</taxon>
        <taxon>Bacillota</taxon>
        <taxon>Clostridia</taxon>
        <taxon>Lachnospirales</taxon>
        <taxon>Lachnospiraceae</taxon>
        <taxon>Dorea</taxon>
    </lineage>
</organism>
<dbReference type="Pfam" id="PF17827">
    <property type="entry name" value="PrmC_N"/>
    <property type="match status" value="1"/>
</dbReference>
<dbReference type="Gene3D" id="3.40.50.150">
    <property type="entry name" value="Vaccinia Virus protein VP39"/>
    <property type="match status" value="1"/>
</dbReference>
<dbReference type="PROSITE" id="PS00092">
    <property type="entry name" value="N6_MTASE"/>
    <property type="match status" value="1"/>
</dbReference>
<evidence type="ECO:0000256" key="1">
    <source>
        <dbReference type="ARBA" id="ARBA00022603"/>
    </source>
</evidence>
<dbReference type="PANTHER" id="PTHR18895:SF74">
    <property type="entry name" value="MTRF1L RELEASE FACTOR GLUTAMINE METHYLTRANSFERASE"/>
    <property type="match status" value="1"/>
</dbReference>
<keyword evidence="1 5" id="KW-0489">Methyltransferase</keyword>
<comment type="caution">
    <text evidence="8">The sequence shown here is derived from an EMBL/GenBank/DDBJ whole genome shotgun (WGS) entry which is preliminary data.</text>
</comment>
<dbReference type="EMBL" id="JACOOY010000008">
    <property type="protein sequence ID" value="MBC5665172.1"/>
    <property type="molecule type" value="Genomic_DNA"/>
</dbReference>
<sequence>MNGKIFNLEELFRSGKERLREAQIEEADLDAWYLLEYITGVTKTAYYGNPKADVPEEQAEEYEVALAKRAEHIPLQHITGRQYFMGYEFLVNDQVLVPRQDTENLVEEAYRHIKEKLKKEPNKKVQVLDVCTGSGCILLSLMKLCGQIEGTGVDISEGALEVARQNGERLKADAVFRKSDLFENVEGAYDIIVSNPPYIRSAVIEELADEVKLHDPYIALDGKEDGLYFYRKIIAQAGKYLKPGGWILFEIGHDQAEEVSALLAQAGYDKIDVKKDLAGLDRVVSAMYNKG</sequence>
<dbReference type="InterPro" id="IPR002052">
    <property type="entry name" value="DNA_methylase_N6_adenine_CS"/>
</dbReference>
<dbReference type="InterPro" id="IPR050320">
    <property type="entry name" value="N5-glutamine_MTase"/>
</dbReference>
<evidence type="ECO:0000256" key="5">
    <source>
        <dbReference type="HAMAP-Rule" id="MF_02126"/>
    </source>
</evidence>
<dbReference type="EC" id="2.1.1.297" evidence="5"/>
<feature type="domain" description="Release factor glutamine methyltransferase N-terminal" evidence="7">
    <location>
        <begin position="10"/>
        <end position="80"/>
    </location>
</feature>
<dbReference type="Gene3D" id="1.10.8.10">
    <property type="entry name" value="DNA helicase RuvA subunit, C-terminal domain"/>
    <property type="match status" value="1"/>
</dbReference>
<comment type="catalytic activity">
    <reaction evidence="4 5">
        <text>L-glutaminyl-[peptide chain release factor] + S-adenosyl-L-methionine = N(5)-methyl-L-glutaminyl-[peptide chain release factor] + S-adenosyl-L-homocysteine + H(+)</text>
        <dbReference type="Rhea" id="RHEA:42896"/>
        <dbReference type="Rhea" id="RHEA-COMP:10271"/>
        <dbReference type="Rhea" id="RHEA-COMP:10272"/>
        <dbReference type="ChEBI" id="CHEBI:15378"/>
        <dbReference type="ChEBI" id="CHEBI:30011"/>
        <dbReference type="ChEBI" id="CHEBI:57856"/>
        <dbReference type="ChEBI" id="CHEBI:59789"/>
        <dbReference type="ChEBI" id="CHEBI:61891"/>
        <dbReference type="EC" id="2.1.1.297"/>
    </reaction>
</comment>
<keyword evidence="2 5" id="KW-0808">Transferase</keyword>
<comment type="similarity">
    <text evidence="5">Belongs to the protein N5-glutamine methyltransferase family. PrmC subfamily.</text>
</comment>